<organism evidence="6 7">
    <name type="scientific">Trichophyton tonsurans (strain CBS 112818)</name>
    <name type="common">Scalp ringworm fungus</name>
    <dbReference type="NCBI Taxonomy" id="647933"/>
    <lineage>
        <taxon>Eukaryota</taxon>
        <taxon>Fungi</taxon>
        <taxon>Dikarya</taxon>
        <taxon>Ascomycota</taxon>
        <taxon>Pezizomycotina</taxon>
        <taxon>Eurotiomycetes</taxon>
        <taxon>Eurotiomycetidae</taxon>
        <taxon>Onygenales</taxon>
        <taxon>Arthrodermataceae</taxon>
        <taxon>Trichophyton</taxon>
    </lineage>
</organism>
<evidence type="ECO:0000256" key="1">
    <source>
        <dbReference type="ARBA" id="ARBA00006924"/>
    </source>
</evidence>
<keyword evidence="3" id="KW-0520">NAD</keyword>
<proteinExistence type="inferred from homology"/>
<feature type="binding site" evidence="4">
    <location>
        <position position="287"/>
    </location>
    <ligand>
        <name>Zn(2+)</name>
        <dbReference type="ChEBI" id="CHEBI:29105"/>
    </ligand>
</feature>
<protein>
    <submittedName>
        <fullName evidence="6">Sir2 family protein</fullName>
    </submittedName>
</protein>
<evidence type="ECO:0000313" key="6">
    <source>
        <dbReference type="EMBL" id="EGD97297.1"/>
    </source>
</evidence>
<dbReference type="GO" id="GO:0046872">
    <property type="term" value="F:metal ion binding"/>
    <property type="evidence" value="ECO:0007669"/>
    <property type="project" value="UniProtKB-KW"/>
</dbReference>
<evidence type="ECO:0000256" key="2">
    <source>
        <dbReference type="ARBA" id="ARBA00022679"/>
    </source>
</evidence>
<dbReference type="GO" id="GO:0070403">
    <property type="term" value="F:NAD+ binding"/>
    <property type="evidence" value="ECO:0007669"/>
    <property type="project" value="InterPro"/>
</dbReference>
<dbReference type="InterPro" id="IPR050134">
    <property type="entry name" value="NAD-dep_sirtuin_deacylases"/>
</dbReference>
<gene>
    <name evidence="6" type="ORF">TESG_04708</name>
</gene>
<name>F2S148_TRIT1</name>
<dbReference type="PANTHER" id="PTHR11085">
    <property type="entry name" value="NAD-DEPENDENT PROTEIN DEACYLASE SIRTUIN-5, MITOCHONDRIAL-RELATED"/>
    <property type="match status" value="1"/>
</dbReference>
<feature type="binding site" evidence="4">
    <location>
        <position position="215"/>
    </location>
    <ligand>
        <name>Zn(2+)</name>
        <dbReference type="ChEBI" id="CHEBI:29105"/>
    </ligand>
</feature>
<reference evidence="7" key="1">
    <citation type="journal article" date="2012" name="MBio">
        <title>Comparative genome analysis of Trichophyton rubrum and related dermatophytes reveals candidate genes involved in infection.</title>
        <authorList>
            <person name="Martinez D.A."/>
            <person name="Oliver B.G."/>
            <person name="Graeser Y."/>
            <person name="Goldberg J.M."/>
            <person name="Li W."/>
            <person name="Martinez-Rossi N.M."/>
            <person name="Monod M."/>
            <person name="Shelest E."/>
            <person name="Barton R.C."/>
            <person name="Birch E."/>
            <person name="Brakhage A.A."/>
            <person name="Chen Z."/>
            <person name="Gurr S.J."/>
            <person name="Heiman D."/>
            <person name="Heitman J."/>
            <person name="Kosti I."/>
            <person name="Rossi A."/>
            <person name="Saif S."/>
            <person name="Samalova M."/>
            <person name="Saunders C.W."/>
            <person name="Shea T."/>
            <person name="Summerbell R.C."/>
            <person name="Xu J."/>
            <person name="Young S."/>
            <person name="Zeng Q."/>
            <person name="Birren B.W."/>
            <person name="Cuomo C.A."/>
            <person name="White T.C."/>
        </authorList>
    </citation>
    <scope>NUCLEOTIDE SEQUENCE [LARGE SCALE GENOMIC DNA]</scope>
    <source>
        <strain evidence="7">CBS 112818</strain>
    </source>
</reference>
<dbReference type="InterPro" id="IPR026590">
    <property type="entry name" value="Ssirtuin_cat_dom"/>
</dbReference>
<dbReference type="InterPro" id="IPR003000">
    <property type="entry name" value="Sirtuin"/>
</dbReference>
<dbReference type="OrthoDB" id="424302at2759"/>
<feature type="domain" description="Deacetylase sirtuin-type" evidence="5">
    <location>
        <begin position="87"/>
        <end position="405"/>
    </location>
</feature>
<comment type="similarity">
    <text evidence="1">Belongs to the sirtuin family. Class I subfamily.</text>
</comment>
<dbReference type="PANTHER" id="PTHR11085:SF10">
    <property type="entry name" value="NAD-DEPENDENT PROTEIN DEACYLASE SIRTUIN-5, MITOCHONDRIAL-RELATED"/>
    <property type="match status" value="1"/>
</dbReference>
<keyword evidence="4" id="KW-0479">Metal-binding</keyword>
<feature type="binding site" evidence="4">
    <location>
        <position position="290"/>
    </location>
    <ligand>
        <name>Zn(2+)</name>
        <dbReference type="ChEBI" id="CHEBI:29105"/>
    </ligand>
</feature>
<feature type="binding site" evidence="4">
    <location>
        <position position="218"/>
    </location>
    <ligand>
        <name>Zn(2+)</name>
        <dbReference type="ChEBI" id="CHEBI:29105"/>
    </ligand>
</feature>
<evidence type="ECO:0000256" key="4">
    <source>
        <dbReference type="PROSITE-ProRule" id="PRU00236"/>
    </source>
</evidence>
<evidence type="ECO:0000259" key="5">
    <source>
        <dbReference type="PROSITE" id="PS50305"/>
    </source>
</evidence>
<evidence type="ECO:0000313" key="7">
    <source>
        <dbReference type="Proteomes" id="UP000009172"/>
    </source>
</evidence>
<dbReference type="PROSITE" id="PS50305">
    <property type="entry name" value="SIRTUIN"/>
    <property type="match status" value="1"/>
</dbReference>
<feature type="active site" description="Proton acceptor" evidence="4">
    <location>
        <position position="207"/>
    </location>
</feature>
<dbReference type="HOGENOM" id="CLU_023643_1_0_1"/>
<dbReference type="AlphaFoldDB" id="F2S148"/>
<dbReference type="Pfam" id="PF02146">
    <property type="entry name" value="SIR2"/>
    <property type="match status" value="1"/>
</dbReference>
<dbReference type="EMBL" id="GG698500">
    <property type="protein sequence ID" value="EGD97297.1"/>
    <property type="molecule type" value="Genomic_DNA"/>
</dbReference>
<evidence type="ECO:0000256" key="3">
    <source>
        <dbReference type="ARBA" id="ARBA00023027"/>
    </source>
</evidence>
<sequence length="405" mass="43921">MDVNLYINYYQGIFVYLLIRTRNIATSQHRNIATSNIANVYQTSQPMSHRMRIPFTAPFAAPTILPASAATVAGAIDALAGFLAGPSPPLFRGIDLGRNEQTVLLTGAGISVASGLSDYRGEKGTYRRQAGYRPIFFHEYTTQHAARQRYWARSFIGWPTMGRSKPNITHDSIGQLGEKGYISSVITQNVDSLHRRAHPRLPVVELHGDLRSVVCVTCAHRIPRERFQETLASLNPAWADFFDQLARSRALETDDVEQQRQRGLKLNPDGDVDLPNAHYSDFRYPACPRCLERPPQRRPDGSAAIVEADADGALAAVSNAGILKPAVVMFGQSVDDEVKLAAEEAVDEAASCSSWAAAWRPSLRGAWSSAPSTEAWPSASSTLAASATKASSLAASSLAPATCPG</sequence>
<dbReference type="GO" id="GO:0017136">
    <property type="term" value="F:histone deacetylase activity, NAD-dependent"/>
    <property type="evidence" value="ECO:0007669"/>
    <property type="project" value="TreeGrafter"/>
</dbReference>
<accession>F2S148</accession>
<dbReference type="Proteomes" id="UP000009172">
    <property type="component" value="Unassembled WGS sequence"/>
</dbReference>
<dbReference type="SUPFAM" id="SSF52467">
    <property type="entry name" value="DHS-like NAD/FAD-binding domain"/>
    <property type="match status" value="1"/>
</dbReference>
<keyword evidence="2" id="KW-0808">Transferase</keyword>
<dbReference type="InterPro" id="IPR029035">
    <property type="entry name" value="DHS-like_NAD/FAD-binding_dom"/>
</dbReference>
<keyword evidence="4" id="KW-0862">Zinc</keyword>
<keyword evidence="7" id="KW-1185">Reference proteome</keyword>
<dbReference type="Gene3D" id="3.40.50.1220">
    <property type="entry name" value="TPP-binding domain"/>
    <property type="match status" value="1"/>
</dbReference>